<keyword evidence="2" id="KW-1185">Reference proteome</keyword>
<evidence type="ECO:0000313" key="2">
    <source>
        <dbReference type="Proteomes" id="UP000789525"/>
    </source>
</evidence>
<organism evidence="1 2">
    <name type="scientific">Acaulospora colombiana</name>
    <dbReference type="NCBI Taxonomy" id="27376"/>
    <lineage>
        <taxon>Eukaryota</taxon>
        <taxon>Fungi</taxon>
        <taxon>Fungi incertae sedis</taxon>
        <taxon>Mucoromycota</taxon>
        <taxon>Glomeromycotina</taxon>
        <taxon>Glomeromycetes</taxon>
        <taxon>Diversisporales</taxon>
        <taxon>Acaulosporaceae</taxon>
        <taxon>Acaulospora</taxon>
    </lineage>
</organism>
<evidence type="ECO:0000313" key="1">
    <source>
        <dbReference type="EMBL" id="CAG8695458.1"/>
    </source>
</evidence>
<accession>A0ACA9P8L4</accession>
<gene>
    <name evidence="1" type="ORF">ACOLOM_LOCUS10009</name>
</gene>
<protein>
    <submittedName>
        <fullName evidence="1">1270_t:CDS:1</fullName>
    </submittedName>
</protein>
<dbReference type="EMBL" id="CAJVPT010030776">
    <property type="protein sequence ID" value="CAG8695458.1"/>
    <property type="molecule type" value="Genomic_DNA"/>
</dbReference>
<sequence>MALYSESLELPQDLNNLYFDPDSTFFLFGVSETEEMEDNESEELLLFNNEVKNPYLGFLSDWRIKVVASELEVDFVVTVIVVLGVTAVGPNE</sequence>
<reference evidence="1" key="1">
    <citation type="submission" date="2021-06" db="EMBL/GenBank/DDBJ databases">
        <authorList>
            <person name="Kallberg Y."/>
            <person name="Tangrot J."/>
            <person name="Rosling A."/>
        </authorList>
    </citation>
    <scope>NUCLEOTIDE SEQUENCE</scope>
    <source>
        <strain evidence="1">CL356</strain>
    </source>
</reference>
<comment type="caution">
    <text evidence="1">The sequence shown here is derived from an EMBL/GenBank/DDBJ whole genome shotgun (WGS) entry which is preliminary data.</text>
</comment>
<feature type="non-terminal residue" evidence="1">
    <location>
        <position position="92"/>
    </location>
</feature>
<name>A0ACA9P8L4_9GLOM</name>
<dbReference type="Proteomes" id="UP000789525">
    <property type="component" value="Unassembled WGS sequence"/>
</dbReference>
<proteinExistence type="predicted"/>